<dbReference type="InterPro" id="IPR010730">
    <property type="entry name" value="HET"/>
</dbReference>
<dbReference type="EMBL" id="CALLCH030000020">
    <property type="protein sequence ID" value="CAI4219809.1"/>
    <property type="molecule type" value="Genomic_DNA"/>
</dbReference>
<dbReference type="AlphaFoldDB" id="A0A9P1HDT7"/>
<reference evidence="2" key="1">
    <citation type="submission" date="2022-11" db="EMBL/GenBank/DDBJ databases">
        <authorList>
            <person name="Scott C."/>
            <person name="Bruce N."/>
        </authorList>
    </citation>
    <scope>NUCLEOTIDE SEQUENCE</scope>
</reference>
<proteinExistence type="predicted"/>
<protein>
    <recommendedName>
        <fullName evidence="1">Heterokaryon incompatibility domain-containing protein</fullName>
    </recommendedName>
</protein>
<dbReference type="Proteomes" id="UP000838763">
    <property type="component" value="Unassembled WGS sequence"/>
</dbReference>
<gene>
    <name evidence="2" type="ORF">PPNO1_LOCUS9355</name>
</gene>
<sequence>MFRILNLNRALSLHPGVDDHPVECELVHTSLKEDPSYAALSYCWDAPQPQHLILCNGQKLSIRHNLFTALLQHRHPENPITLWADAICINQEDLEERGRQVSLMKDIFRRAREVMIWLGEEADNSAIGMQAAQDLANAGRQYLKQRDTLEDLPHDDPLVISTFGPFKQREQWARATELDPRLEGDTTIASGGLKNQDDIYEVRYKASGNSKPAVQFGEDGSLLGLECAWVDTVEMVGTPMIVDEIPHGFPGILRLPKLAYMLDEWRRVTGVVDGHAYPTGEPIVDAFIQTLVGAPLTSKCPS</sequence>
<comment type="caution">
    <text evidence="2">The sequence shown here is derived from an EMBL/GenBank/DDBJ whole genome shotgun (WGS) entry which is preliminary data.</text>
</comment>
<dbReference type="Pfam" id="PF06985">
    <property type="entry name" value="HET"/>
    <property type="match status" value="1"/>
</dbReference>
<name>A0A9P1HDT7_9PEZI</name>
<feature type="domain" description="Heterokaryon incompatibility" evidence="1">
    <location>
        <begin position="37"/>
        <end position="148"/>
    </location>
</feature>
<evidence type="ECO:0000313" key="2">
    <source>
        <dbReference type="EMBL" id="CAI4219809.1"/>
    </source>
</evidence>
<accession>A0A9P1HDT7</accession>
<organism evidence="2 3">
    <name type="scientific">Parascedosporium putredinis</name>
    <dbReference type="NCBI Taxonomy" id="1442378"/>
    <lineage>
        <taxon>Eukaryota</taxon>
        <taxon>Fungi</taxon>
        <taxon>Dikarya</taxon>
        <taxon>Ascomycota</taxon>
        <taxon>Pezizomycotina</taxon>
        <taxon>Sordariomycetes</taxon>
        <taxon>Hypocreomycetidae</taxon>
        <taxon>Microascales</taxon>
        <taxon>Microascaceae</taxon>
        <taxon>Parascedosporium</taxon>
    </lineage>
</organism>
<evidence type="ECO:0000313" key="3">
    <source>
        <dbReference type="Proteomes" id="UP000838763"/>
    </source>
</evidence>
<evidence type="ECO:0000259" key="1">
    <source>
        <dbReference type="Pfam" id="PF06985"/>
    </source>
</evidence>
<dbReference type="PANTHER" id="PTHR24148">
    <property type="entry name" value="ANKYRIN REPEAT DOMAIN-CONTAINING PROTEIN 39 HOMOLOG-RELATED"/>
    <property type="match status" value="1"/>
</dbReference>
<dbReference type="PANTHER" id="PTHR24148:SF64">
    <property type="entry name" value="HETEROKARYON INCOMPATIBILITY DOMAIN-CONTAINING PROTEIN"/>
    <property type="match status" value="1"/>
</dbReference>
<keyword evidence="3" id="KW-1185">Reference proteome</keyword>
<dbReference type="InterPro" id="IPR052895">
    <property type="entry name" value="HetReg/Transcr_Mod"/>
</dbReference>
<dbReference type="OrthoDB" id="5571888at2759"/>